<accession>A0AA39F0Y9</accession>
<keyword evidence="2" id="KW-1185">Reference proteome</keyword>
<comment type="caution">
    <text evidence="1">The sequence shown here is derived from an EMBL/GenBank/DDBJ whole genome shotgun (WGS) entry which is preliminary data.</text>
</comment>
<evidence type="ECO:0000313" key="2">
    <source>
        <dbReference type="Proteomes" id="UP001168990"/>
    </source>
</evidence>
<reference evidence="1" key="2">
    <citation type="submission" date="2023-03" db="EMBL/GenBank/DDBJ databases">
        <authorList>
            <person name="Inwood S.N."/>
            <person name="Skelly J.G."/>
            <person name="Guhlin J."/>
            <person name="Harrop T.W.R."/>
            <person name="Goldson S.G."/>
            <person name="Dearden P.K."/>
        </authorList>
    </citation>
    <scope>NUCLEOTIDE SEQUENCE</scope>
    <source>
        <strain evidence="1">Irish</strain>
        <tissue evidence="1">Whole body</tissue>
    </source>
</reference>
<dbReference type="Proteomes" id="UP001168990">
    <property type="component" value="Unassembled WGS sequence"/>
</dbReference>
<reference evidence="1" key="1">
    <citation type="journal article" date="2023" name="bioRxiv">
        <title>Scaffold-level genome assemblies of two parasitoid biocontrol wasps reveal the parthenogenesis mechanism and an associated novel virus.</title>
        <authorList>
            <person name="Inwood S."/>
            <person name="Skelly J."/>
            <person name="Guhlin J."/>
            <person name="Harrop T."/>
            <person name="Goldson S."/>
            <person name="Dearden P."/>
        </authorList>
    </citation>
    <scope>NUCLEOTIDE SEQUENCE</scope>
    <source>
        <strain evidence="1">Irish</strain>
        <tissue evidence="1">Whole body</tissue>
    </source>
</reference>
<proteinExistence type="predicted"/>
<protein>
    <submittedName>
        <fullName evidence="1">Uncharacterized protein</fullName>
    </submittedName>
</protein>
<dbReference type="EMBL" id="JAQQBS010001423">
    <property type="protein sequence ID" value="KAK0160665.1"/>
    <property type="molecule type" value="Genomic_DNA"/>
</dbReference>
<evidence type="ECO:0000313" key="1">
    <source>
        <dbReference type="EMBL" id="KAK0160665.1"/>
    </source>
</evidence>
<gene>
    <name evidence="1" type="ORF">PV328_008051</name>
</gene>
<name>A0AA39F0Y9_9HYME</name>
<sequence length="140" mass="16222">MAHVTTRKARSKVQGVTIPRVPGHLTALAERTCDSMRFTAALRRFIAPSKHKMPAGSVHAQMERELCTWLKCHKGAEKNLKNNQSAEEIQWKSANGISEIKHQKLLEYNWRDLIRVVYLRVHCVVDNLMQKFSFLRMHDD</sequence>
<organism evidence="1 2">
    <name type="scientific">Microctonus aethiopoides</name>
    <dbReference type="NCBI Taxonomy" id="144406"/>
    <lineage>
        <taxon>Eukaryota</taxon>
        <taxon>Metazoa</taxon>
        <taxon>Ecdysozoa</taxon>
        <taxon>Arthropoda</taxon>
        <taxon>Hexapoda</taxon>
        <taxon>Insecta</taxon>
        <taxon>Pterygota</taxon>
        <taxon>Neoptera</taxon>
        <taxon>Endopterygota</taxon>
        <taxon>Hymenoptera</taxon>
        <taxon>Apocrita</taxon>
        <taxon>Ichneumonoidea</taxon>
        <taxon>Braconidae</taxon>
        <taxon>Euphorinae</taxon>
        <taxon>Microctonus</taxon>
    </lineage>
</organism>
<dbReference type="AlphaFoldDB" id="A0AA39F0Y9"/>